<protein>
    <submittedName>
        <fullName evidence="1">Uncharacterized protein</fullName>
    </submittedName>
</protein>
<name>A0ABQ8T545_PERAM</name>
<accession>A0ABQ8T545</accession>
<comment type="caution">
    <text evidence="1">The sequence shown here is derived from an EMBL/GenBank/DDBJ whole genome shotgun (WGS) entry which is preliminary data.</text>
</comment>
<evidence type="ECO:0000313" key="1">
    <source>
        <dbReference type="EMBL" id="KAJ4441005.1"/>
    </source>
</evidence>
<dbReference type="EMBL" id="JAJSOF020000015">
    <property type="protein sequence ID" value="KAJ4441005.1"/>
    <property type="molecule type" value="Genomic_DNA"/>
</dbReference>
<keyword evidence="2" id="KW-1185">Reference proteome</keyword>
<evidence type="ECO:0000313" key="2">
    <source>
        <dbReference type="Proteomes" id="UP001148838"/>
    </source>
</evidence>
<organism evidence="1 2">
    <name type="scientific">Periplaneta americana</name>
    <name type="common">American cockroach</name>
    <name type="synonym">Blatta americana</name>
    <dbReference type="NCBI Taxonomy" id="6978"/>
    <lineage>
        <taxon>Eukaryota</taxon>
        <taxon>Metazoa</taxon>
        <taxon>Ecdysozoa</taxon>
        <taxon>Arthropoda</taxon>
        <taxon>Hexapoda</taxon>
        <taxon>Insecta</taxon>
        <taxon>Pterygota</taxon>
        <taxon>Neoptera</taxon>
        <taxon>Polyneoptera</taxon>
        <taxon>Dictyoptera</taxon>
        <taxon>Blattodea</taxon>
        <taxon>Blattoidea</taxon>
        <taxon>Blattidae</taxon>
        <taxon>Blattinae</taxon>
        <taxon>Periplaneta</taxon>
    </lineage>
</organism>
<reference evidence="1 2" key="1">
    <citation type="journal article" date="2022" name="Allergy">
        <title>Genome assembly and annotation of Periplaneta americana reveal a comprehensive cockroach allergen profile.</title>
        <authorList>
            <person name="Wang L."/>
            <person name="Xiong Q."/>
            <person name="Saelim N."/>
            <person name="Wang L."/>
            <person name="Nong W."/>
            <person name="Wan A.T."/>
            <person name="Shi M."/>
            <person name="Liu X."/>
            <person name="Cao Q."/>
            <person name="Hui J.H.L."/>
            <person name="Sookrung N."/>
            <person name="Leung T.F."/>
            <person name="Tungtrongchitr A."/>
            <person name="Tsui S.K.W."/>
        </authorList>
    </citation>
    <scope>NUCLEOTIDE SEQUENCE [LARGE SCALE GENOMIC DNA]</scope>
    <source>
        <strain evidence="1">PWHHKU_190912</strain>
    </source>
</reference>
<dbReference type="Proteomes" id="UP001148838">
    <property type="component" value="Unassembled WGS sequence"/>
</dbReference>
<gene>
    <name evidence="1" type="ORF">ANN_10854</name>
</gene>
<proteinExistence type="predicted"/>
<sequence length="120" mass="13401">MPQRRQLDPVLKGRIIGRLEAGQTQTEVFSNAESVISRLWRWFEDTGDVRHMPVQSCLFTTPQEDRYLTLIARCNRTMPARQLSSELAAASDVRFPGKLYTGGSGQAVSVPDDQQCVSSS</sequence>